<dbReference type="SUPFAM" id="SSF52743">
    <property type="entry name" value="Subtilisin-like"/>
    <property type="match status" value="1"/>
</dbReference>
<accession>A0ABW5W4B3</accession>
<feature type="active site" description="Charge relay system" evidence="5">
    <location>
        <position position="188"/>
    </location>
</feature>
<evidence type="ECO:0000313" key="8">
    <source>
        <dbReference type="EMBL" id="MFD2797380.1"/>
    </source>
</evidence>
<feature type="domain" description="Peptidase S8/S53" evidence="7">
    <location>
        <begin position="182"/>
        <end position="472"/>
    </location>
</feature>
<dbReference type="PROSITE" id="PS51892">
    <property type="entry name" value="SUBTILASE"/>
    <property type="match status" value="1"/>
</dbReference>
<evidence type="ECO:0000256" key="6">
    <source>
        <dbReference type="SAM" id="MobiDB-lite"/>
    </source>
</evidence>
<dbReference type="InterPro" id="IPR050131">
    <property type="entry name" value="Peptidase_S8_subtilisin-like"/>
</dbReference>
<gene>
    <name evidence="8" type="ORF">ACFS27_27735</name>
</gene>
<dbReference type="EMBL" id="JBHUOG010000002">
    <property type="protein sequence ID" value="MFD2797380.1"/>
    <property type="molecule type" value="Genomic_DNA"/>
</dbReference>
<organism evidence="8 9">
    <name type="scientific">Promicromonospora vindobonensis</name>
    <dbReference type="NCBI Taxonomy" id="195748"/>
    <lineage>
        <taxon>Bacteria</taxon>
        <taxon>Bacillati</taxon>
        <taxon>Actinomycetota</taxon>
        <taxon>Actinomycetes</taxon>
        <taxon>Micrococcales</taxon>
        <taxon>Promicromonosporaceae</taxon>
        <taxon>Promicromonospora</taxon>
    </lineage>
</organism>
<dbReference type="InterPro" id="IPR036852">
    <property type="entry name" value="Peptidase_S8/S53_dom_sf"/>
</dbReference>
<dbReference type="Proteomes" id="UP001597479">
    <property type="component" value="Unassembled WGS sequence"/>
</dbReference>
<feature type="region of interest" description="Disordered" evidence="6">
    <location>
        <begin position="78"/>
        <end position="104"/>
    </location>
</feature>
<keyword evidence="9" id="KW-1185">Reference proteome</keyword>
<keyword evidence="4 5" id="KW-0720">Serine protease</keyword>
<sequence length="513" mass="54894">MPESELRVRDHAGAWCRVQDLDPARVSSRRQGRLMPTRYVADRLIVRAVDDVESDAVVGMVRERAAARGLELEETAFEEAASRADASNSPGPRPGMAFRVSAGEQSTTDRDVWDLLDEVADAVDGEDRRRVSLDHVLTGHGRWQGHGRPVGREPAVFLGPAPRRTLATGGSPLTASDGTARPVVAVLDSGIGTHPWFDESTSVVLRGATLDGEPVGTGAEDEPLYDAEVRGRRRDDVAYLDAYAGHGTFIAGVVHQVCPDAAIMPVRIFGGDGRVREWDLARTLEKLLEFHLRGVAGADGYWPVDVAVLSGGFYAERPEDDEDYDGVLRGRLRDLRRVGVLVVVSAGNDGSARPMFPAAWAPRVRRTPEGAVALSDSDLRPDYTPLLPVTGDNPDGTLADFSNDGPWVIAARPGARVLSSMPTTFDGAEVPRQSGDGLRRTVDPDNFSSGFGLWSGTSFAAPALAGELAKALLHGRVADVSDASLSDFSSRVAAAWDAVTRVSDLYTVSPASA</sequence>
<evidence type="ECO:0000256" key="3">
    <source>
        <dbReference type="ARBA" id="ARBA00022801"/>
    </source>
</evidence>
<dbReference type="RefSeq" id="WP_377191205.1">
    <property type="nucleotide sequence ID" value="NZ_JBHUOG010000002.1"/>
</dbReference>
<evidence type="ECO:0000256" key="2">
    <source>
        <dbReference type="ARBA" id="ARBA00022670"/>
    </source>
</evidence>
<dbReference type="PANTHER" id="PTHR43806">
    <property type="entry name" value="PEPTIDASE S8"/>
    <property type="match status" value="1"/>
</dbReference>
<dbReference type="Pfam" id="PF00082">
    <property type="entry name" value="Peptidase_S8"/>
    <property type="match status" value="1"/>
</dbReference>
<reference evidence="9" key="1">
    <citation type="journal article" date="2019" name="Int. J. Syst. Evol. Microbiol.">
        <title>The Global Catalogue of Microorganisms (GCM) 10K type strain sequencing project: providing services to taxonomists for standard genome sequencing and annotation.</title>
        <authorList>
            <consortium name="The Broad Institute Genomics Platform"/>
            <consortium name="The Broad Institute Genome Sequencing Center for Infectious Disease"/>
            <person name="Wu L."/>
            <person name="Ma J."/>
        </authorList>
    </citation>
    <scope>NUCLEOTIDE SEQUENCE [LARGE SCALE GENOMIC DNA]</scope>
    <source>
        <strain evidence="9">CCM 7044</strain>
    </source>
</reference>
<evidence type="ECO:0000256" key="4">
    <source>
        <dbReference type="ARBA" id="ARBA00022825"/>
    </source>
</evidence>
<dbReference type="Gene3D" id="3.40.50.200">
    <property type="entry name" value="Peptidase S8/S53 domain"/>
    <property type="match status" value="1"/>
</dbReference>
<evidence type="ECO:0000259" key="7">
    <source>
        <dbReference type="Pfam" id="PF00082"/>
    </source>
</evidence>
<keyword evidence="3 5" id="KW-0378">Hydrolase</keyword>
<comment type="similarity">
    <text evidence="1 5">Belongs to the peptidase S8 family.</text>
</comment>
<dbReference type="PANTHER" id="PTHR43806:SF11">
    <property type="entry name" value="CEREVISIN-RELATED"/>
    <property type="match status" value="1"/>
</dbReference>
<proteinExistence type="inferred from homology"/>
<feature type="active site" description="Charge relay system" evidence="5">
    <location>
        <position position="246"/>
    </location>
</feature>
<evidence type="ECO:0000256" key="5">
    <source>
        <dbReference type="PROSITE-ProRule" id="PRU01240"/>
    </source>
</evidence>
<evidence type="ECO:0000256" key="1">
    <source>
        <dbReference type="ARBA" id="ARBA00011073"/>
    </source>
</evidence>
<evidence type="ECO:0000313" key="9">
    <source>
        <dbReference type="Proteomes" id="UP001597479"/>
    </source>
</evidence>
<protein>
    <submittedName>
        <fullName evidence="8">S8 family serine peptidase</fullName>
    </submittedName>
</protein>
<keyword evidence="2 5" id="KW-0645">Protease</keyword>
<name>A0ABW5W4B3_9MICO</name>
<dbReference type="InterPro" id="IPR000209">
    <property type="entry name" value="Peptidase_S8/S53_dom"/>
</dbReference>
<comment type="caution">
    <text evidence="8">The sequence shown here is derived from an EMBL/GenBank/DDBJ whole genome shotgun (WGS) entry which is preliminary data.</text>
</comment>
<feature type="active site" description="Charge relay system" evidence="5">
    <location>
        <position position="458"/>
    </location>
</feature>